<dbReference type="GO" id="GO:0004364">
    <property type="term" value="F:glutathione transferase activity"/>
    <property type="evidence" value="ECO:0007669"/>
    <property type="project" value="TreeGrafter"/>
</dbReference>
<feature type="region of interest" description="Disordered" evidence="1">
    <location>
        <begin position="340"/>
        <end position="817"/>
    </location>
</feature>
<feature type="compositionally biased region" description="Basic and acidic residues" evidence="1">
    <location>
        <begin position="1273"/>
        <end position="1297"/>
    </location>
</feature>
<dbReference type="InterPro" id="IPR036282">
    <property type="entry name" value="Glutathione-S-Trfase_C_sf"/>
</dbReference>
<evidence type="ECO:0000259" key="2">
    <source>
        <dbReference type="PROSITE" id="PS50404"/>
    </source>
</evidence>
<feature type="compositionally biased region" description="Polar residues" evidence="1">
    <location>
        <begin position="1226"/>
        <end position="1235"/>
    </location>
</feature>
<dbReference type="Proteomes" id="UP000091820">
    <property type="component" value="Unassembled WGS sequence"/>
</dbReference>
<dbReference type="Pfam" id="PF13409">
    <property type="entry name" value="GST_N_2"/>
    <property type="match status" value="1"/>
</dbReference>
<evidence type="ECO:0000313" key="4">
    <source>
        <dbReference type="Proteomes" id="UP000091820"/>
    </source>
</evidence>
<dbReference type="SFLD" id="SFLDG00358">
    <property type="entry name" value="Main_(cytGST)"/>
    <property type="match status" value="1"/>
</dbReference>
<feature type="compositionally biased region" description="Polar residues" evidence="1">
    <location>
        <begin position="1243"/>
        <end position="1260"/>
    </location>
</feature>
<name>A0A1A9X4U5_9MUSC</name>
<protein>
    <recommendedName>
        <fullName evidence="2">GST N-terminal domain-containing protein</fullName>
    </recommendedName>
</protein>
<dbReference type="SUPFAM" id="SSF52833">
    <property type="entry name" value="Thioredoxin-like"/>
    <property type="match status" value="1"/>
</dbReference>
<reference evidence="4" key="1">
    <citation type="submission" date="2014-03" db="EMBL/GenBank/DDBJ databases">
        <authorList>
            <person name="Aksoy S."/>
            <person name="Warren W."/>
            <person name="Wilson R.K."/>
        </authorList>
    </citation>
    <scope>NUCLEOTIDE SEQUENCE [LARGE SCALE GENOMIC DNA]</scope>
    <source>
        <strain evidence="4">IAEA</strain>
    </source>
</reference>
<feature type="region of interest" description="Disordered" evidence="1">
    <location>
        <begin position="1331"/>
        <end position="1359"/>
    </location>
</feature>
<feature type="compositionally biased region" description="Polar residues" evidence="1">
    <location>
        <begin position="1449"/>
        <end position="1487"/>
    </location>
</feature>
<accession>A0A1A9X4U5</accession>
<dbReference type="EnsemblMetazoa" id="GBRI044315-RA">
    <property type="protein sequence ID" value="GBRI044315-PA"/>
    <property type="gene ID" value="GBRI044315"/>
</dbReference>
<dbReference type="STRING" id="37001.A0A1A9X4U5"/>
<dbReference type="InterPro" id="IPR004045">
    <property type="entry name" value="Glutathione_S-Trfase_N"/>
</dbReference>
<keyword evidence="4" id="KW-1185">Reference proteome</keyword>
<dbReference type="PROSITE" id="PS50404">
    <property type="entry name" value="GST_NTER"/>
    <property type="match status" value="1"/>
</dbReference>
<feature type="region of interest" description="Disordered" evidence="1">
    <location>
        <begin position="1855"/>
        <end position="1882"/>
    </location>
</feature>
<dbReference type="SFLD" id="SFLDS00019">
    <property type="entry name" value="Glutathione_Transferase_(cytos"/>
    <property type="match status" value="1"/>
</dbReference>
<dbReference type="GO" id="GO:0006749">
    <property type="term" value="P:glutathione metabolic process"/>
    <property type="evidence" value="ECO:0007669"/>
    <property type="project" value="TreeGrafter"/>
</dbReference>
<dbReference type="InterPro" id="IPR040079">
    <property type="entry name" value="Glutathione_S-Trfase"/>
</dbReference>
<dbReference type="InterPro" id="IPR036249">
    <property type="entry name" value="Thioredoxin-like_sf"/>
</dbReference>
<feature type="compositionally biased region" description="Basic and acidic residues" evidence="1">
    <location>
        <begin position="692"/>
        <end position="716"/>
    </location>
</feature>
<organism evidence="3 4">
    <name type="scientific">Glossina brevipalpis</name>
    <dbReference type="NCBI Taxonomy" id="37001"/>
    <lineage>
        <taxon>Eukaryota</taxon>
        <taxon>Metazoa</taxon>
        <taxon>Ecdysozoa</taxon>
        <taxon>Arthropoda</taxon>
        <taxon>Hexapoda</taxon>
        <taxon>Insecta</taxon>
        <taxon>Pterygota</taxon>
        <taxon>Neoptera</taxon>
        <taxon>Endopterygota</taxon>
        <taxon>Diptera</taxon>
        <taxon>Brachycera</taxon>
        <taxon>Muscomorpha</taxon>
        <taxon>Hippoboscoidea</taxon>
        <taxon>Glossinidae</taxon>
        <taxon>Glossina</taxon>
    </lineage>
</organism>
<feature type="region of interest" description="Disordered" evidence="1">
    <location>
        <begin position="1375"/>
        <end position="1487"/>
    </location>
</feature>
<dbReference type="PANTHER" id="PTHR43969:SF5">
    <property type="entry name" value="GLUTATHIONE S-TRANSFERASE E14"/>
    <property type="match status" value="1"/>
</dbReference>
<dbReference type="SUPFAM" id="SSF47616">
    <property type="entry name" value="GST C-terminal domain-like"/>
    <property type="match status" value="1"/>
</dbReference>
<feature type="compositionally biased region" description="Polar residues" evidence="1">
    <location>
        <begin position="1331"/>
        <end position="1349"/>
    </location>
</feature>
<feature type="domain" description="GST N-terminal" evidence="2">
    <location>
        <begin position="8"/>
        <end position="89"/>
    </location>
</feature>
<feature type="region of interest" description="Disordered" evidence="1">
    <location>
        <begin position="1226"/>
        <end position="1298"/>
    </location>
</feature>
<dbReference type="VEuPathDB" id="VectorBase:GBRI044315"/>
<dbReference type="Gene3D" id="3.40.30.10">
    <property type="entry name" value="Glutaredoxin"/>
    <property type="match status" value="1"/>
</dbReference>
<feature type="compositionally biased region" description="Basic and acidic residues" evidence="1">
    <location>
        <begin position="1376"/>
        <end position="1402"/>
    </location>
</feature>
<sequence length="2017" mass="231690">MSCNCCCSVPILYYDDLSPQARSCYMLIKVLEIDVELKPINLINGEHFSEEYSKINPSCTVPALIDGNLTLYDGHTIMIYLCDKFAHAYNPQLCPKRYLTRLEVLNLLFYEGCVLYRRHSHLLTDILLEKFSNVDIDYHKRKISDCYNALNTFLIGHCFMVGNCMTIADFSMISTVGALDLMFPINRNLWPNLSTWFDRLRVMPWYKLNEDGINKQRKLLQAVGEFPFPSPLIITELMTPHSSFRADGYESMINQVLHEDESIKRQQISETVISQDVHEDELDETQGISDQIPPEVETVERQRKSDTTITRSSREEAYETTQILYEDESQGAPGTVAALVLRGEDREEEERMERSSVDMRKDRSSIGSRTERLSVTSRTEKSSVTSRAERSSIASRTGKTSNGSRTERSSFGLRTETSLTEIKVERSYTDSQKERLEIGDLSERPEMDERLERSSRASRQERSEVDQRLERLSRDSPKEKQEIDQRSERSSRDSPKERKEFEVRSEKSSRDSPKEKSEIDQRSERSSRDSPKEKSEIDQRSERSSRSSRKERPEIERSERPSRDSRKERPEIDERSERSSRSPRKERPEIDQRSEKSSRDSPKEKPEIDQRSERSSRDSPKEKPEVDQRSERSSRDSPKERPELDERSERSSRSAREERREFDERSGRTSRGSRREEEQTERPAYDASRPSAEARAERSSIEARAERSSIEARAERSSIVARTETASADSRREKTSFDAQAERSSVEARTEKSSIDARADKAMIAARTERSVMEARSERSSTAIRSEKSPHEVQTGSEWSTSSPTKKKEYLTGDEQDVAQYAQQGFIETLKTEQEQQQAPQTTEMDVPDMVSSISKLSVDNREFYREGDVEPLHDGDLKGTGDESDKYEGDDGTCACIKDVRKSYFEIKNLLKRQSEEFKKAIQKYPEFLTARAKRHKGSCICPDCAVENLGQDRYDTQRMKLELEFYRKSVCEPESVRIVNCCECGKGQNQCRNDNYYCGEDYEASALMRLKEKHERPGGGQSMNYDEDYIESNTYQNCFRTLNTDQIYKLQAIAEQSGIAYNGDNDENEDTEYYDDIEENDDSDVDDDNDENFMQNAENLQNSQNDFASKSEEDLEDQSRNSLQISEDVGSYLGLPSSHFELKNKSSKSTRYLCLCTKPSICCCTDCSQHTAENSKNLCPKSKAQIFFCQHGETEVPPELKNFNASIKNLNANAWANAFETPKSTNKFDNGNPNYHPAFNSIDSTTQSPNQKGASVRNNVKKQMEVSNDVSQKEKENKAPGRIKDCNKAKDDQRWHSTSAQTIHNFGRALSDTILNTAKYNSEGKLYMSNSSGIQTSDRPSPEQSSNKVKKEYPKENIVNVIENDDTLGASKKAVGEHRENQGTYAFRKESKHKMDDSKQNYDVNTEYEDSRKSSFNNQQNVIRNRNDDNNRIIYDGSKNTKDERNGQTNEKISESFPQQPEKSKSNTKIQQNQALIPNNESDQKISTYTKTEEKCMCRRSKTSSRQRQYPSPPCSLADFRKCSVCREKRKLQIDSQSKRYKIEIEAKGCKDYTHIHFGQKPVAEEKEFADKNKFNGVGNKDNNKEYKAKNDKNIRLRAGNCGSKHLQICYMDKDVLIKMPQDLKSLIEKEDSSDGVDADAEGDDNLNSDSLCSLTSISNASEEIACINYYDHYKDQRPVNESNRICFHHSKYLCRRCLKTLTSLSPKEACVMPHMYGGKECMGTAPLQAASGCHDLTKPGIFTIPHYSGCVCGCKCRRCLFKSVFNYPGDSSQLWSEYVRYPAYEEDMDNIYELPKVNSTLFEVKDKAKRKAMSRQQAGEDSHVKPNVSEINKFSNLKQHLTPESRTLFLFSENDDDSDNEKKSGSFNFPKTFDDRKSHDKLRTPYHQKLKKLTFSTSSENKIFSEPVPEVNVKYYNRDSSTTQCSKSRIPRLLMQKRVNRSQNSPTRETISNDEKASRTNITNSFYEFGNSSKNDAETIATKKPTFAVPSLKRRSRKFFWCPKKSDKKRESLI</sequence>
<reference evidence="3" key="2">
    <citation type="submission" date="2020-05" db="UniProtKB">
        <authorList>
            <consortium name="EnsemblMetazoa"/>
        </authorList>
    </citation>
    <scope>IDENTIFICATION</scope>
    <source>
        <strain evidence="3">IAEA</strain>
    </source>
</reference>
<proteinExistence type="predicted"/>
<evidence type="ECO:0000313" key="3">
    <source>
        <dbReference type="EnsemblMetazoa" id="GBRI044315-PA"/>
    </source>
</evidence>
<feature type="compositionally biased region" description="Basic and acidic residues" evidence="1">
    <location>
        <begin position="422"/>
        <end position="684"/>
    </location>
</feature>
<feature type="compositionally biased region" description="Polar residues" evidence="1">
    <location>
        <begin position="792"/>
        <end position="804"/>
    </location>
</feature>
<dbReference type="PANTHER" id="PTHR43969">
    <property type="entry name" value="GLUTATHIONE S TRANSFERASE D10, ISOFORM A-RELATED"/>
    <property type="match status" value="1"/>
</dbReference>
<feature type="compositionally biased region" description="Basic and acidic residues" evidence="1">
    <location>
        <begin position="342"/>
        <end position="372"/>
    </location>
</feature>
<feature type="compositionally biased region" description="Polar residues" evidence="1">
    <location>
        <begin position="373"/>
        <end position="404"/>
    </location>
</feature>
<dbReference type="Gene3D" id="1.20.1050.10">
    <property type="match status" value="1"/>
</dbReference>
<feature type="compositionally biased region" description="Basic and acidic residues" evidence="1">
    <location>
        <begin position="729"/>
        <end position="791"/>
    </location>
</feature>
<evidence type="ECO:0000256" key="1">
    <source>
        <dbReference type="SAM" id="MobiDB-lite"/>
    </source>
</evidence>